<dbReference type="EMBL" id="CAJOBA010051653">
    <property type="protein sequence ID" value="CAF4246964.1"/>
    <property type="molecule type" value="Genomic_DNA"/>
</dbReference>
<reference evidence="3" key="1">
    <citation type="submission" date="2021-02" db="EMBL/GenBank/DDBJ databases">
        <authorList>
            <person name="Nowell W R."/>
        </authorList>
    </citation>
    <scope>NUCLEOTIDE SEQUENCE</scope>
</reference>
<name>A0A8S2SQX2_9BILA</name>
<feature type="non-terminal residue" evidence="3">
    <location>
        <position position="1"/>
    </location>
</feature>
<dbReference type="AlphaFoldDB" id="A0A8S2SQX2"/>
<proteinExistence type="predicted"/>
<dbReference type="Proteomes" id="UP000682733">
    <property type="component" value="Unassembled WGS sequence"/>
</dbReference>
<gene>
    <name evidence="2" type="ORF">OVA965_LOCUS34889</name>
    <name evidence="3" type="ORF">TMI583_LOCUS35838</name>
</gene>
<protein>
    <submittedName>
        <fullName evidence="3">Uncharacterized protein</fullName>
    </submittedName>
</protein>
<accession>A0A8S2SQX2</accession>
<dbReference type="Proteomes" id="UP000677228">
    <property type="component" value="Unassembled WGS sequence"/>
</dbReference>
<sequence length="98" mass="11140">MESNTIGRTQRIRHPPNRLTPTQHTPLPLFYLLCFEATGSCLICQRSSLKFIGGNRVTVVIKKKEVEAVIAAAGSYEHCELEQNRLSQRSQQQEQDIE</sequence>
<organism evidence="3 4">
    <name type="scientific">Didymodactylos carnosus</name>
    <dbReference type="NCBI Taxonomy" id="1234261"/>
    <lineage>
        <taxon>Eukaryota</taxon>
        <taxon>Metazoa</taxon>
        <taxon>Spiralia</taxon>
        <taxon>Gnathifera</taxon>
        <taxon>Rotifera</taxon>
        <taxon>Eurotatoria</taxon>
        <taxon>Bdelloidea</taxon>
        <taxon>Philodinida</taxon>
        <taxon>Philodinidae</taxon>
        <taxon>Didymodactylos</taxon>
    </lineage>
</organism>
<evidence type="ECO:0000313" key="4">
    <source>
        <dbReference type="Proteomes" id="UP000682733"/>
    </source>
</evidence>
<feature type="region of interest" description="Disordered" evidence="1">
    <location>
        <begin position="1"/>
        <end position="23"/>
    </location>
</feature>
<dbReference type="EMBL" id="CAJNOK010029806">
    <property type="protein sequence ID" value="CAF1452364.1"/>
    <property type="molecule type" value="Genomic_DNA"/>
</dbReference>
<evidence type="ECO:0000256" key="1">
    <source>
        <dbReference type="SAM" id="MobiDB-lite"/>
    </source>
</evidence>
<evidence type="ECO:0000313" key="2">
    <source>
        <dbReference type="EMBL" id="CAF1452364.1"/>
    </source>
</evidence>
<comment type="caution">
    <text evidence="3">The sequence shown here is derived from an EMBL/GenBank/DDBJ whole genome shotgun (WGS) entry which is preliminary data.</text>
</comment>
<evidence type="ECO:0000313" key="3">
    <source>
        <dbReference type="EMBL" id="CAF4246964.1"/>
    </source>
</evidence>